<feature type="coiled-coil region" evidence="1">
    <location>
        <begin position="985"/>
        <end position="1057"/>
    </location>
</feature>
<gene>
    <name evidence="3" type="ORF">LMXM_33_2560</name>
</gene>
<feature type="coiled-coil region" evidence="1">
    <location>
        <begin position="1091"/>
        <end position="1173"/>
    </location>
</feature>
<proteinExistence type="predicted"/>
<dbReference type="GeneID" id="13452421"/>
<feature type="coiled-coil region" evidence="1">
    <location>
        <begin position="1323"/>
        <end position="1359"/>
    </location>
</feature>
<evidence type="ECO:0000256" key="1">
    <source>
        <dbReference type="SAM" id="Coils"/>
    </source>
</evidence>
<dbReference type="SMR" id="E9B547"/>
<keyword evidence="1" id="KW-0175">Coiled coil</keyword>
<dbReference type="GO" id="GO:0005540">
    <property type="term" value="F:hyaluronic acid binding"/>
    <property type="evidence" value="ECO:0007669"/>
    <property type="project" value="InterPro"/>
</dbReference>
<feature type="coiled-coil region" evidence="1">
    <location>
        <begin position="531"/>
        <end position="613"/>
    </location>
</feature>
<name>E9B547_LEIMU</name>
<dbReference type="OMA" id="NHRRISE"/>
<reference evidence="3 4" key="1">
    <citation type="journal article" date="2011" name="Genome Res.">
        <title>Chromosome and gene copy number variation allow major structural change between species and strains of Leishmania.</title>
        <authorList>
            <person name="Rogers M.B."/>
            <person name="Hilley J.D."/>
            <person name="Dickens N.J."/>
            <person name="Wilkes J."/>
            <person name="Bates P.A."/>
            <person name="Depledge D.P."/>
            <person name="Harris D."/>
            <person name="Her Y."/>
            <person name="Herzyk P."/>
            <person name="Imamura H."/>
            <person name="Otto T.D."/>
            <person name="Sanders M."/>
            <person name="Seeger K."/>
            <person name="Dujardin J.C."/>
            <person name="Berriman M."/>
            <person name="Smith D.F."/>
            <person name="Hertz-Fowler C."/>
            <person name="Mottram J.C."/>
        </authorList>
    </citation>
    <scope>NUCLEOTIDE SEQUENCE [LARGE SCALE GENOMIC DNA]</scope>
    <source>
        <strain evidence="3 4">MHOM/GT/2001/U1103</strain>
    </source>
</reference>
<dbReference type="OrthoDB" id="268062at2759"/>
<evidence type="ECO:0000256" key="2">
    <source>
        <dbReference type="SAM" id="MobiDB-lite"/>
    </source>
</evidence>
<dbReference type="PANTHER" id="PTHR18956:SF6">
    <property type="entry name" value="HYALURONAN MEDIATED MOTILITY RECEPTOR"/>
    <property type="match status" value="1"/>
</dbReference>
<dbReference type="InterPro" id="IPR026203">
    <property type="entry name" value="IHABP"/>
</dbReference>
<dbReference type="PhylomeDB" id="E9B547"/>
<feature type="coiled-coil region" evidence="1">
    <location>
        <begin position="1207"/>
        <end position="1289"/>
    </location>
</feature>
<feature type="coiled-coil region" evidence="1">
    <location>
        <begin position="647"/>
        <end position="729"/>
    </location>
</feature>
<feature type="coiled-coil region" evidence="1">
    <location>
        <begin position="432"/>
        <end position="484"/>
    </location>
</feature>
<sequence>MASISPARPSIEPSLRVREPSAANTRHQKTSMPSGYCRPGRAVEETATLEPAGCIFTTTVAEEFVRADAMTVSMVTTPLASVQCTPRLQRGRENAVRSPESILGHCKPARSPRPSQVAELRLTANEVGVLSTPHVGHGLRTRAASAAGGTRRSVTDKADGSLTTMALSAVLRPRRNSLCELDRLDLLSAVAESDVGTDDLAPTAASFQLTCEGTEWCAVVAAHTEAVHRLATIDITLGCGVTTCELSKLTMIATEAAGLQVRFQLVTWGDAQREATFRRRLEMFEFQRLTRLYQTTVTTTTSRPPADGEIIQWSPRSVEDNSHLPEGVVAFTPNNHRWVSEDRRQLVSEFETTLEDMQSMLFQKEQELQHLTSQLEEERRCSGQNVADLQNQLITMRLDHACMDKELESISAALLDTQQSCNVLRQLVTESEVRHRFEMEHAEEEYAVLEKERAQLINQYKTQITSLNEQLHVANKQLEDATHTKDLTDTTYTSVKADLESFRTHLTTSGEQNDKHDPLASYRRGIVDAVRSEYEAQAAELVDSAELVEARDALAAAEQRCDALAAAHAEAVAALEARSAASEGELAAARDAIRAAEERLAEADSEHARVVAALEAKACAAEREAAAARAKQEAVVSCTRGIVDAVRSEYEAQAAELVDSAELVEARDALAAAEQRCDALAAAHAEAVAALEARSAASEGELAAARDAIRAAEERLAEADSEHARVVAALEAKACAAEREAAAARANQEAVVSCTRGIVDAVRSEYEAQAAELVDSAELVEARDALAAAEQRCDALAAAHAEAVAALEARSAASEGELAAARDAIRAAEERLAEADSEHARVVAALEAKACAAEREAAAARAKQEAVVSCTRGIVDAVRSEYEAQAAELVDSAELVEARDALAAAHAEAVAALEARSAASEGELAAARDAIRAAEERLVEADSEHARVVAALEAKACAAEREAAAARAKQEAVVSCTRGIVDAVRSEYEAQAAELVDSAELVEARDALAAAHAEAVAALEARSAASEGELAAARDAIRAAEERLAEADSEHARVVAALEAKACAAEREAAAARANQEAVVSCTRGIVDAVRSEYEAQAAELVDSAELVEARDALAAAEQRCDALAAAHAEAVAALEARSAASEGELAAARDAIRAAEERLAEADSEHARVVAALEAKACAAEREAAAARANQEAVVSCTRGIVDAVRSEYEAQAAELVDSAELVEARDALAAAEQRCDALAAAHAEAVAALEARSAASEGELAAARDAIRAAEERLAEADSEHARVVAALEAKACAAEREAAAARANQEAVVSCTRGIVDAVRSEYEAQAAELVDSAELVEARDALAAAEQRCDALAAAHAEAVAALEARSAASEGELAVREMGSCYDDVSPENFRGLFDASDSREFFVAGMQYGVEVLREEFESRASKLVSCARRMVGAKAAVEGARRRCAEVSAKWARADVCVGDEKEFLKGEVVAAHSEFKAMMDRYLEAEAAADAEEDADEDHRCEAIFCALTRELKGAREKLKTMQQINRMLREKFRSELQSSERSIPYSC</sequence>
<dbReference type="VEuPathDB" id="TriTrypDB:LmxM.33.2560"/>
<dbReference type="KEGG" id="lmi:LMXM_33_2560"/>
<dbReference type="Proteomes" id="UP000007259">
    <property type="component" value="Chromosome 33"/>
</dbReference>
<feature type="coiled-coil region" evidence="1">
    <location>
        <begin position="763"/>
        <end position="845"/>
    </location>
</feature>
<evidence type="ECO:0000313" key="3">
    <source>
        <dbReference type="EMBL" id="CBZ30366.1"/>
    </source>
</evidence>
<feature type="compositionally biased region" description="Polar residues" evidence="2">
    <location>
        <begin position="22"/>
        <end position="33"/>
    </location>
</feature>
<organism evidence="3 4">
    <name type="scientific">Leishmania mexicana (strain MHOM/GT/2001/U1103)</name>
    <dbReference type="NCBI Taxonomy" id="929439"/>
    <lineage>
        <taxon>Eukaryota</taxon>
        <taxon>Discoba</taxon>
        <taxon>Euglenozoa</taxon>
        <taxon>Kinetoplastea</taxon>
        <taxon>Metakinetoplastina</taxon>
        <taxon>Trypanosomatida</taxon>
        <taxon>Trypanosomatidae</taxon>
        <taxon>Leishmaniinae</taxon>
        <taxon>Leishmania</taxon>
    </lineage>
</organism>
<accession>E9B547</accession>
<dbReference type="PANTHER" id="PTHR18956">
    <property type="entry name" value="HYALURONAN MEDIATED MOTILITY RECEPTOR"/>
    <property type="match status" value="1"/>
</dbReference>
<protein>
    <submittedName>
        <fullName evidence="3">Uncharacterized protein</fullName>
    </submittedName>
</protein>
<dbReference type="RefSeq" id="XP_003878814.1">
    <property type="nucleotide sequence ID" value="XM_003878765.1"/>
</dbReference>
<keyword evidence="4" id="KW-1185">Reference proteome</keyword>
<feature type="coiled-coil region" evidence="1">
    <location>
        <begin position="879"/>
        <end position="944"/>
    </location>
</feature>
<dbReference type="EMBL" id="FR799586">
    <property type="protein sequence ID" value="CBZ30366.1"/>
    <property type="molecule type" value="Genomic_DNA"/>
</dbReference>
<evidence type="ECO:0000313" key="4">
    <source>
        <dbReference type="Proteomes" id="UP000007259"/>
    </source>
</evidence>
<feature type="region of interest" description="Disordered" evidence="2">
    <location>
        <begin position="1"/>
        <end position="36"/>
    </location>
</feature>